<dbReference type="AlphaFoldDB" id="A0A8A7KFW0"/>
<keyword evidence="5" id="KW-0255">Endonuclease</keyword>
<dbReference type="SUPFAM" id="SSF116734">
    <property type="entry name" value="DNA methylase specificity domain"/>
    <property type="match status" value="2"/>
</dbReference>
<protein>
    <submittedName>
        <fullName evidence="5">Restriction endonuclease subunit S</fullName>
    </submittedName>
</protein>
<feature type="domain" description="Type I restriction modification DNA specificity" evidence="4">
    <location>
        <begin position="3"/>
        <end position="155"/>
    </location>
</feature>
<keyword evidence="5" id="KW-0378">Hydrolase</keyword>
<sequence>MHKKKSIKELFTFLKKSKIKAGEGLEEGKYPFYTSSNTLSKYLNYYEIEDESLIFGTGGKASIHYSEGEFSTSTDCYVIQPKVVDEIDLKYVYYYLSGNMRILEEGFRGAGLKHISKKYLRTIKIPIPPLQTQKRIVEVLDKAKILIDLRKKQIELMDRLIKSIFFNKFIQRVDEYKSWDVVEIQDLALKNKDSMRTGPFGSNLRHSEFVDEGIAVLGIDNAVDNVFKWKERRYITEEKYMELKRYTVFPDDVLITIMGTTGRSAVVPKDIPKAINTKHLACITVNKGKVSPYYLSYSIHSHPYILKQINSKSKGAIMNGLNLTIIKELKIPLPPIELQKEFGKSYLEIQEKKKQFENILFLLKNNFNSLMQKAFKGELFN</sequence>
<dbReference type="REBASE" id="472878">
    <property type="entry name" value="S.HbaNS1ORF7130P"/>
</dbReference>
<dbReference type="InterPro" id="IPR052021">
    <property type="entry name" value="Type-I_RS_S_subunit"/>
</dbReference>
<dbReference type="KEGG" id="ifn:GM661_07135"/>
<dbReference type="PANTHER" id="PTHR30408">
    <property type="entry name" value="TYPE-1 RESTRICTION ENZYME ECOKI SPECIFICITY PROTEIN"/>
    <property type="match status" value="1"/>
</dbReference>
<proteinExistence type="inferred from homology"/>
<dbReference type="Gene3D" id="3.90.220.20">
    <property type="entry name" value="DNA methylase specificity domains"/>
    <property type="match status" value="2"/>
</dbReference>
<dbReference type="GO" id="GO:0009307">
    <property type="term" value="P:DNA restriction-modification system"/>
    <property type="evidence" value="ECO:0007669"/>
    <property type="project" value="UniProtKB-KW"/>
</dbReference>
<evidence type="ECO:0000256" key="1">
    <source>
        <dbReference type="ARBA" id="ARBA00010923"/>
    </source>
</evidence>
<organism evidence="5 6">
    <name type="scientific">Iocasia fonsfrigidae</name>
    <dbReference type="NCBI Taxonomy" id="2682810"/>
    <lineage>
        <taxon>Bacteria</taxon>
        <taxon>Bacillati</taxon>
        <taxon>Bacillota</taxon>
        <taxon>Clostridia</taxon>
        <taxon>Halanaerobiales</taxon>
        <taxon>Halanaerobiaceae</taxon>
        <taxon>Iocasia</taxon>
    </lineage>
</organism>
<reference evidence="5" key="1">
    <citation type="submission" date="2019-12" db="EMBL/GenBank/DDBJ databases">
        <authorList>
            <person name="zhang j."/>
            <person name="sun C.M."/>
        </authorList>
    </citation>
    <scope>NUCLEOTIDE SEQUENCE</scope>
    <source>
        <strain evidence="5">NS-1</strain>
    </source>
</reference>
<dbReference type="Pfam" id="PF01420">
    <property type="entry name" value="Methylase_S"/>
    <property type="match status" value="2"/>
</dbReference>
<dbReference type="PANTHER" id="PTHR30408:SF12">
    <property type="entry name" value="TYPE I RESTRICTION ENZYME MJAVIII SPECIFICITY SUBUNIT"/>
    <property type="match status" value="1"/>
</dbReference>
<dbReference type="EMBL" id="CP046640">
    <property type="protein sequence ID" value="QTL97777.1"/>
    <property type="molecule type" value="Genomic_DNA"/>
</dbReference>
<dbReference type="InterPro" id="IPR000055">
    <property type="entry name" value="Restrct_endonuc_typeI_TRD"/>
</dbReference>
<evidence type="ECO:0000259" key="4">
    <source>
        <dbReference type="Pfam" id="PF01420"/>
    </source>
</evidence>
<keyword evidence="5" id="KW-0540">Nuclease</keyword>
<feature type="domain" description="Type I restriction modification DNA specificity" evidence="4">
    <location>
        <begin position="178"/>
        <end position="342"/>
    </location>
</feature>
<comment type="similarity">
    <text evidence="1">Belongs to the type-I restriction system S methylase family.</text>
</comment>
<dbReference type="Proteomes" id="UP000665020">
    <property type="component" value="Chromosome"/>
</dbReference>
<keyword evidence="6" id="KW-1185">Reference proteome</keyword>
<evidence type="ECO:0000313" key="5">
    <source>
        <dbReference type="EMBL" id="QTL97777.1"/>
    </source>
</evidence>
<accession>A0A8A7KFW0</accession>
<keyword evidence="3" id="KW-0238">DNA-binding</keyword>
<dbReference type="GO" id="GO:0004519">
    <property type="term" value="F:endonuclease activity"/>
    <property type="evidence" value="ECO:0007669"/>
    <property type="project" value="UniProtKB-KW"/>
</dbReference>
<dbReference type="GO" id="GO:0003677">
    <property type="term" value="F:DNA binding"/>
    <property type="evidence" value="ECO:0007669"/>
    <property type="project" value="UniProtKB-KW"/>
</dbReference>
<dbReference type="InterPro" id="IPR044946">
    <property type="entry name" value="Restrct_endonuc_typeI_TRD_sf"/>
</dbReference>
<evidence type="ECO:0000313" key="6">
    <source>
        <dbReference type="Proteomes" id="UP000665020"/>
    </source>
</evidence>
<keyword evidence="2" id="KW-0680">Restriction system</keyword>
<evidence type="ECO:0000256" key="3">
    <source>
        <dbReference type="ARBA" id="ARBA00023125"/>
    </source>
</evidence>
<name>A0A8A7KFW0_9FIRM</name>
<gene>
    <name evidence="5" type="ORF">GM661_07135</name>
</gene>
<dbReference type="RefSeq" id="WP_230869389.1">
    <property type="nucleotide sequence ID" value="NZ_CP046640.1"/>
</dbReference>
<evidence type="ECO:0000256" key="2">
    <source>
        <dbReference type="ARBA" id="ARBA00022747"/>
    </source>
</evidence>